<protein>
    <submittedName>
        <fullName evidence="2">Uncharacterized protein</fullName>
    </submittedName>
</protein>
<keyword evidence="1" id="KW-1133">Transmembrane helix</keyword>
<dbReference type="OrthoDB" id="6315833at2"/>
<evidence type="ECO:0000313" key="3">
    <source>
        <dbReference type="Proteomes" id="UP000076587"/>
    </source>
</evidence>
<accession>A0A161XVP3</accession>
<dbReference type="Proteomes" id="UP000076587">
    <property type="component" value="Unassembled WGS sequence"/>
</dbReference>
<sequence>MTLKNLALPFITSFCLLAFSYFSVQIGTSAVGFTVLALSLLVAAVIHNFKASTARRSTSYTAEVKS</sequence>
<evidence type="ECO:0000313" key="2">
    <source>
        <dbReference type="EMBL" id="KZN47229.1"/>
    </source>
</evidence>
<proteinExistence type="predicted"/>
<evidence type="ECO:0000256" key="1">
    <source>
        <dbReference type="SAM" id="Phobius"/>
    </source>
</evidence>
<comment type="caution">
    <text evidence="2">The sequence shown here is derived from an EMBL/GenBank/DDBJ whole genome shotgun (WGS) entry which is preliminary data.</text>
</comment>
<organism evidence="2 3">
    <name type="scientific">Pseudoalteromonas luteoviolacea NCIMB 1942</name>
    <dbReference type="NCBI Taxonomy" id="1365253"/>
    <lineage>
        <taxon>Bacteria</taxon>
        <taxon>Pseudomonadati</taxon>
        <taxon>Pseudomonadota</taxon>
        <taxon>Gammaproteobacteria</taxon>
        <taxon>Alteromonadales</taxon>
        <taxon>Pseudoalteromonadaceae</taxon>
        <taxon>Pseudoalteromonas</taxon>
    </lineage>
</organism>
<dbReference type="RefSeq" id="WP_063377089.1">
    <property type="nucleotide sequence ID" value="NZ_AUXT01000157.1"/>
</dbReference>
<keyword evidence="1" id="KW-0472">Membrane</keyword>
<dbReference type="AlphaFoldDB" id="A0A161XVP3"/>
<dbReference type="EMBL" id="AUXT01000157">
    <property type="protein sequence ID" value="KZN47229.1"/>
    <property type="molecule type" value="Genomic_DNA"/>
</dbReference>
<feature type="transmembrane region" description="Helical" evidence="1">
    <location>
        <begin position="30"/>
        <end position="49"/>
    </location>
</feature>
<reference evidence="2 3" key="1">
    <citation type="submission" date="2013-07" db="EMBL/GenBank/DDBJ databases">
        <title>Comparative Genomic and Metabolomic Analysis of Twelve Strains of Pseudoalteromonas luteoviolacea.</title>
        <authorList>
            <person name="Vynne N.G."/>
            <person name="Mansson M."/>
            <person name="Gram L."/>
        </authorList>
    </citation>
    <scope>NUCLEOTIDE SEQUENCE [LARGE SCALE GENOMIC DNA]</scope>
    <source>
        <strain evidence="2 3">NCIMB 1942</strain>
    </source>
</reference>
<gene>
    <name evidence="2" type="ORF">N482_09955</name>
</gene>
<keyword evidence="1" id="KW-0812">Transmembrane</keyword>
<name>A0A161XVP3_9GAMM</name>
<dbReference type="PATRIC" id="fig|1365253.3.peg.2422"/>